<feature type="non-terminal residue" evidence="1">
    <location>
        <position position="1"/>
    </location>
</feature>
<reference evidence="1" key="1">
    <citation type="journal article" date="2014" name="Front. Microbiol.">
        <title>High frequency of phylogenetically diverse reductive dehalogenase-homologous genes in deep subseafloor sedimentary metagenomes.</title>
        <authorList>
            <person name="Kawai M."/>
            <person name="Futagami T."/>
            <person name="Toyoda A."/>
            <person name="Takaki Y."/>
            <person name="Nishi S."/>
            <person name="Hori S."/>
            <person name="Arai W."/>
            <person name="Tsubouchi T."/>
            <person name="Morono Y."/>
            <person name="Uchiyama I."/>
            <person name="Ito T."/>
            <person name="Fujiyama A."/>
            <person name="Inagaki F."/>
            <person name="Takami H."/>
        </authorList>
    </citation>
    <scope>NUCLEOTIDE SEQUENCE</scope>
    <source>
        <strain evidence="1">Expedition CK06-06</strain>
    </source>
</reference>
<dbReference type="EMBL" id="BART01016006">
    <property type="protein sequence ID" value="GAG76551.1"/>
    <property type="molecule type" value="Genomic_DNA"/>
</dbReference>
<evidence type="ECO:0000313" key="1">
    <source>
        <dbReference type="EMBL" id="GAG76551.1"/>
    </source>
</evidence>
<dbReference type="AlphaFoldDB" id="X1BWL6"/>
<gene>
    <name evidence="1" type="ORF">S01H4_30925</name>
</gene>
<protein>
    <submittedName>
        <fullName evidence="1">Uncharacterized protein</fullName>
    </submittedName>
</protein>
<feature type="non-terminal residue" evidence="1">
    <location>
        <position position="305"/>
    </location>
</feature>
<name>X1BWL6_9ZZZZ</name>
<proteinExistence type="predicted"/>
<sequence>SESVQELAVDLASFQNIEGGAERASEALTKAILGETEMAKSLGIVIQQNTKEFNLQVKSLMETEGLTKLQARSQVILTQAYEQSKNAIGDFARTQMETANMQRQITSQTEDISVKLGSVFLPIIKEVTKNTLAGAKALNDFLQEEKNLAKIQDTIAKIGAGFEVAFGFFKEIGTAVFQETKKAIELSESVQELAVDLASFQNIEGGAERASEALTKAILGETEMAKSLGIVIQQNTKEFNLQVKSLMETEGLTKLQARSQVILTQAYEQSKNAIGDFARTQMETANMQRQITSQTEDISVKLGSV</sequence>
<accession>X1BWL6</accession>
<organism evidence="1">
    <name type="scientific">marine sediment metagenome</name>
    <dbReference type="NCBI Taxonomy" id="412755"/>
    <lineage>
        <taxon>unclassified sequences</taxon>
        <taxon>metagenomes</taxon>
        <taxon>ecological metagenomes</taxon>
    </lineage>
</organism>
<comment type="caution">
    <text evidence="1">The sequence shown here is derived from an EMBL/GenBank/DDBJ whole genome shotgun (WGS) entry which is preliminary data.</text>
</comment>